<keyword evidence="3" id="KW-1185">Reference proteome</keyword>
<evidence type="ECO:0000256" key="1">
    <source>
        <dbReference type="SAM" id="MobiDB-lite"/>
    </source>
</evidence>
<name>M4C594_HYAAE</name>
<feature type="compositionally biased region" description="Acidic residues" evidence="1">
    <location>
        <begin position="148"/>
        <end position="157"/>
    </location>
</feature>
<feature type="compositionally biased region" description="Polar residues" evidence="1">
    <location>
        <begin position="71"/>
        <end position="80"/>
    </location>
</feature>
<dbReference type="InParanoid" id="M4C594"/>
<dbReference type="EnsemblProtists" id="HpaT814269">
    <property type="protein sequence ID" value="HpaP814269"/>
    <property type="gene ID" value="HpaG814269"/>
</dbReference>
<proteinExistence type="predicted"/>
<reference evidence="3" key="1">
    <citation type="journal article" date="2010" name="Science">
        <title>Signatures of adaptation to obligate biotrophy in the Hyaloperonospora arabidopsidis genome.</title>
        <authorList>
            <person name="Baxter L."/>
            <person name="Tripathy S."/>
            <person name="Ishaque N."/>
            <person name="Boot N."/>
            <person name="Cabral A."/>
            <person name="Kemen E."/>
            <person name="Thines M."/>
            <person name="Ah-Fong A."/>
            <person name="Anderson R."/>
            <person name="Badejoko W."/>
            <person name="Bittner-Eddy P."/>
            <person name="Boore J.L."/>
            <person name="Chibucos M.C."/>
            <person name="Coates M."/>
            <person name="Dehal P."/>
            <person name="Delehaunty K."/>
            <person name="Dong S."/>
            <person name="Downton P."/>
            <person name="Dumas B."/>
            <person name="Fabro G."/>
            <person name="Fronick C."/>
            <person name="Fuerstenberg S.I."/>
            <person name="Fulton L."/>
            <person name="Gaulin E."/>
            <person name="Govers F."/>
            <person name="Hughes L."/>
            <person name="Humphray S."/>
            <person name="Jiang R.H."/>
            <person name="Judelson H."/>
            <person name="Kamoun S."/>
            <person name="Kyung K."/>
            <person name="Meijer H."/>
            <person name="Minx P."/>
            <person name="Morris P."/>
            <person name="Nelson J."/>
            <person name="Phuntumart V."/>
            <person name="Qutob D."/>
            <person name="Rehmany A."/>
            <person name="Rougon-Cardoso A."/>
            <person name="Ryden P."/>
            <person name="Torto-Alalibo T."/>
            <person name="Studholme D."/>
            <person name="Wang Y."/>
            <person name="Win J."/>
            <person name="Wood J."/>
            <person name="Clifton S.W."/>
            <person name="Rogers J."/>
            <person name="Van den Ackerveken G."/>
            <person name="Jones J.D."/>
            <person name="McDowell J.M."/>
            <person name="Beynon J."/>
            <person name="Tyler B.M."/>
        </authorList>
    </citation>
    <scope>NUCLEOTIDE SEQUENCE [LARGE SCALE GENOMIC DNA]</scope>
    <source>
        <strain evidence="3">Emoy2</strain>
    </source>
</reference>
<dbReference type="VEuPathDB" id="FungiDB:HpaG814269"/>
<dbReference type="Proteomes" id="UP000011713">
    <property type="component" value="Unassembled WGS sequence"/>
</dbReference>
<dbReference type="EMBL" id="ABWE02003695">
    <property type="status" value="NOT_ANNOTATED_CDS"/>
    <property type="molecule type" value="Genomic_DNA"/>
</dbReference>
<sequence>MVRTTRLFRLALRHARVGAPDLQSRGFHASIVTPARRNRRSSPGSSSSKSSAVFPGNETEDKDFVKWFEEMQQQYPNKTQSPDEDETLNLMELEEDEDEDEDEYDDGEDPDEETEKFLEEAEDLFRLSPAEFQKRMASFDTRDVHENDSDDEDDDEDRIDRATERIPKKRLLKLLGELDPSSALTGKNNERMPNASLRECGHCRARANVSPDLRRVVLFWEPVRWNSENQQIGKKKVEAVKNRLQRLERWVRRSVTQHLNLKFKQQKEAKAEQAQTLFEDEMKWLDKA</sequence>
<evidence type="ECO:0000313" key="3">
    <source>
        <dbReference type="Proteomes" id="UP000011713"/>
    </source>
</evidence>
<dbReference type="AlphaFoldDB" id="M4C594"/>
<feature type="region of interest" description="Disordered" evidence="1">
    <location>
        <begin position="28"/>
        <end position="115"/>
    </location>
</feature>
<organism evidence="2 3">
    <name type="scientific">Hyaloperonospora arabidopsidis (strain Emoy2)</name>
    <name type="common">Downy mildew agent</name>
    <name type="synonym">Peronospora arabidopsidis</name>
    <dbReference type="NCBI Taxonomy" id="559515"/>
    <lineage>
        <taxon>Eukaryota</taxon>
        <taxon>Sar</taxon>
        <taxon>Stramenopiles</taxon>
        <taxon>Oomycota</taxon>
        <taxon>Peronosporomycetes</taxon>
        <taxon>Peronosporales</taxon>
        <taxon>Peronosporaceae</taxon>
        <taxon>Hyaloperonospora</taxon>
    </lineage>
</organism>
<reference evidence="2" key="2">
    <citation type="submission" date="2015-06" db="UniProtKB">
        <authorList>
            <consortium name="EnsemblProtists"/>
        </authorList>
    </citation>
    <scope>IDENTIFICATION</scope>
    <source>
        <strain evidence="2">Emoy2</strain>
    </source>
</reference>
<dbReference type="eggNOG" id="ENOG502S39F">
    <property type="taxonomic scope" value="Eukaryota"/>
</dbReference>
<feature type="compositionally biased region" description="Low complexity" evidence="1">
    <location>
        <begin position="41"/>
        <end position="51"/>
    </location>
</feature>
<evidence type="ECO:0000313" key="2">
    <source>
        <dbReference type="EnsemblProtists" id="HpaP814269"/>
    </source>
</evidence>
<accession>M4C594</accession>
<protein>
    <submittedName>
        <fullName evidence="2">Uncharacterized protein</fullName>
    </submittedName>
</protein>
<dbReference type="HOGENOM" id="CLU_907531_0_0_1"/>
<feature type="compositionally biased region" description="Acidic residues" evidence="1">
    <location>
        <begin position="82"/>
        <end position="114"/>
    </location>
</feature>
<feature type="region of interest" description="Disordered" evidence="1">
    <location>
        <begin position="137"/>
        <end position="162"/>
    </location>
</feature>